<evidence type="ECO:0000313" key="2">
    <source>
        <dbReference type="Proteomes" id="UP000636505"/>
    </source>
</evidence>
<dbReference type="Proteomes" id="UP000636505">
    <property type="component" value="Unassembled WGS sequence"/>
</dbReference>
<dbReference type="AlphaFoldDB" id="A0A8J7DLZ3"/>
<sequence>MESYSHPSNCQIELQRRQLEQLWQTPSAAPAQPWQVLRRLGAWLVKALTTSNELRIWVSKSSSGVLWHAYDPVTRQSRQFTSEHELRSWIDQRYYQHYTQ</sequence>
<dbReference type="EMBL" id="JADEXG010000025">
    <property type="protein sequence ID" value="MBE9078006.1"/>
    <property type="molecule type" value="Genomic_DNA"/>
</dbReference>
<dbReference type="RefSeq" id="WP_193907399.1">
    <property type="nucleotide sequence ID" value="NZ_JADEXG010000025.1"/>
</dbReference>
<evidence type="ECO:0000313" key="1">
    <source>
        <dbReference type="EMBL" id="MBE9078006.1"/>
    </source>
</evidence>
<proteinExistence type="predicted"/>
<comment type="caution">
    <text evidence="1">The sequence shown here is derived from an EMBL/GenBank/DDBJ whole genome shotgun (WGS) entry which is preliminary data.</text>
</comment>
<name>A0A8J7DLZ3_9CYAN</name>
<reference evidence="1" key="1">
    <citation type="submission" date="2020-10" db="EMBL/GenBank/DDBJ databases">
        <authorList>
            <person name="Castelo-Branco R."/>
            <person name="Eusebio N."/>
            <person name="Adriana R."/>
            <person name="Vieira A."/>
            <person name="Brugerolle De Fraissinette N."/>
            <person name="Rezende De Castro R."/>
            <person name="Schneider M.P."/>
            <person name="Vasconcelos V."/>
            <person name="Leao P.N."/>
        </authorList>
    </citation>
    <scope>NUCLEOTIDE SEQUENCE</scope>
    <source>
        <strain evidence="1">LEGE 07310</strain>
    </source>
</reference>
<accession>A0A8J7DLZ3</accession>
<keyword evidence="2" id="KW-1185">Reference proteome</keyword>
<protein>
    <submittedName>
        <fullName evidence="1">Uncharacterized protein</fullName>
    </submittedName>
</protein>
<gene>
    <name evidence="1" type="ORF">IQ241_12000</name>
</gene>
<organism evidence="1 2">
    <name type="scientific">Vasconcelosia minhoensis LEGE 07310</name>
    <dbReference type="NCBI Taxonomy" id="915328"/>
    <lineage>
        <taxon>Bacteria</taxon>
        <taxon>Bacillati</taxon>
        <taxon>Cyanobacteriota</taxon>
        <taxon>Cyanophyceae</taxon>
        <taxon>Nodosilineales</taxon>
        <taxon>Cymatolegaceae</taxon>
        <taxon>Vasconcelosia</taxon>
        <taxon>Vasconcelosia minhoensis</taxon>
    </lineage>
</organism>